<dbReference type="Proteomes" id="UP000522163">
    <property type="component" value="Unassembled WGS sequence"/>
</dbReference>
<accession>A0A7W9SGG1</accession>
<dbReference type="Pfam" id="PF18013">
    <property type="entry name" value="Phage_lysozyme2"/>
    <property type="match status" value="1"/>
</dbReference>
<evidence type="ECO:0000259" key="3">
    <source>
        <dbReference type="Pfam" id="PF18013"/>
    </source>
</evidence>
<keyword evidence="1" id="KW-1133">Transmembrane helix</keyword>
<feature type="transmembrane region" description="Helical" evidence="1">
    <location>
        <begin position="21"/>
        <end position="44"/>
    </location>
</feature>
<dbReference type="EMBL" id="JACHHH010000008">
    <property type="protein sequence ID" value="MBB6041738.1"/>
    <property type="molecule type" value="Genomic_DNA"/>
</dbReference>
<evidence type="ECO:0000313" key="4">
    <source>
        <dbReference type="EMBL" id="MBB6041738.1"/>
    </source>
</evidence>
<keyword evidence="1" id="KW-0812">Transmembrane</keyword>
<dbReference type="GeneID" id="85015262"/>
<comment type="caution">
    <text evidence="4">The sequence shown here is derived from an EMBL/GenBank/DDBJ whole genome shotgun (WGS) entry which is preliminary data.</text>
</comment>
<sequence length="572" mass="64167">MNAILQKILRYLILTDSGHKILKGILILIIGFILLPTIAFSPVAGFVNGVKNFFEGEGDLDDDADVSSFLGDDFSIIEMKYYKSVESARAKHIDLISEEQKSLAETVREEHKYTVTVKDANGNEHEETRYPTVDTPLPNPPMVSVLAYFCTTEEIQIADGKKKINESKVMDFYQKIAKRPFRVIERSKDHYIVMVEYMTEQDIIGLLQSEGTFKDEGDVDLFETSIERIKEFIDEAGGFKYDGEAVGQISNAEIAKQIWDYFKSLGWSDYATAGIIGNFEAECSLQPNLQEKGGTGIGLGQWSHERRTAFLNWLSENGRDISDITAQLDYLIVENCWHGGTLTLYKSGGLKHTSKVKSLSEFSTYQYSSVQEATEDFLWHWEGPNYQKAQVGRRIGAANQVYNLFSAGAVAKIPEVAKKGKDPKLYFAYGIIPTNSFTAEKHMQSISFRNSKGVMKTVRVNASVAQDVLTALQEISEAGYEIKQIGGYSFRQKVGSNGLSSHSYGLAIDINWDYGNPFIKKGKIQAGTRYLSHELSMTEGSIPVRIMEAHGWIWGGHWTNSKDYMHFSITGD</sequence>
<dbReference type="InterPro" id="IPR009045">
    <property type="entry name" value="Zn_M74/Hedgehog-like"/>
</dbReference>
<dbReference type="RefSeq" id="WP_183684313.1">
    <property type="nucleotide sequence ID" value="NZ_JACHHH010000008.1"/>
</dbReference>
<dbReference type="InterPro" id="IPR039561">
    <property type="entry name" value="Peptidase_M15C"/>
</dbReference>
<keyword evidence="1" id="KW-0472">Membrane</keyword>
<feature type="domain" description="Peptidase M15C" evidence="2">
    <location>
        <begin position="495"/>
        <end position="568"/>
    </location>
</feature>
<evidence type="ECO:0008006" key="6">
    <source>
        <dbReference type="Google" id="ProtNLM"/>
    </source>
</evidence>
<dbReference type="AlphaFoldDB" id="A0A7W9SGG1"/>
<feature type="domain" description="Phage tail lysozyme" evidence="3">
    <location>
        <begin position="254"/>
        <end position="405"/>
    </location>
</feature>
<organism evidence="4 5">
    <name type="scientific">Oribacterium sinus</name>
    <dbReference type="NCBI Taxonomy" id="237576"/>
    <lineage>
        <taxon>Bacteria</taxon>
        <taxon>Bacillati</taxon>
        <taxon>Bacillota</taxon>
        <taxon>Clostridia</taxon>
        <taxon>Lachnospirales</taxon>
        <taxon>Lachnospiraceae</taxon>
        <taxon>Oribacterium</taxon>
    </lineage>
</organism>
<proteinExistence type="predicted"/>
<gene>
    <name evidence="4" type="ORF">HNQ46_001728</name>
</gene>
<dbReference type="InterPro" id="IPR041219">
    <property type="entry name" value="Phage_lysozyme2"/>
</dbReference>
<dbReference type="SUPFAM" id="SSF55166">
    <property type="entry name" value="Hedgehog/DD-peptidase"/>
    <property type="match status" value="1"/>
</dbReference>
<evidence type="ECO:0000259" key="2">
    <source>
        <dbReference type="Pfam" id="PF13539"/>
    </source>
</evidence>
<dbReference type="GO" id="GO:0008233">
    <property type="term" value="F:peptidase activity"/>
    <property type="evidence" value="ECO:0007669"/>
    <property type="project" value="InterPro"/>
</dbReference>
<dbReference type="Gene3D" id="3.30.1380.10">
    <property type="match status" value="1"/>
</dbReference>
<evidence type="ECO:0000313" key="5">
    <source>
        <dbReference type="Proteomes" id="UP000522163"/>
    </source>
</evidence>
<evidence type="ECO:0000256" key="1">
    <source>
        <dbReference type="SAM" id="Phobius"/>
    </source>
</evidence>
<dbReference type="Pfam" id="PF13539">
    <property type="entry name" value="Peptidase_M15_4"/>
    <property type="match status" value="1"/>
</dbReference>
<reference evidence="4 5" key="1">
    <citation type="submission" date="2020-08" db="EMBL/GenBank/DDBJ databases">
        <title>Genomic Encyclopedia of Type Strains, Phase IV (KMG-IV): sequencing the most valuable type-strain genomes for metagenomic binning, comparative biology and taxonomic classification.</title>
        <authorList>
            <person name="Goeker M."/>
        </authorList>
    </citation>
    <scope>NUCLEOTIDE SEQUENCE [LARGE SCALE GENOMIC DNA]</scope>
    <source>
        <strain evidence="4 5">DSM 17245</strain>
    </source>
</reference>
<name>A0A7W9SGG1_9FIRM</name>
<dbReference type="Gene3D" id="1.10.530.10">
    <property type="match status" value="1"/>
</dbReference>
<protein>
    <recommendedName>
        <fullName evidence="6">D-alanyl-D-alanine carboxypeptidase</fullName>
    </recommendedName>
</protein>